<reference evidence="2 3" key="1">
    <citation type="journal article" date="2019" name="Nat. Ecol. Evol.">
        <title>Megaphylogeny resolves global patterns of mushroom evolution.</title>
        <authorList>
            <person name="Varga T."/>
            <person name="Krizsan K."/>
            <person name="Foldi C."/>
            <person name="Dima B."/>
            <person name="Sanchez-Garcia M."/>
            <person name="Sanchez-Ramirez S."/>
            <person name="Szollosi G.J."/>
            <person name="Szarkandi J.G."/>
            <person name="Papp V."/>
            <person name="Albert L."/>
            <person name="Andreopoulos W."/>
            <person name="Angelini C."/>
            <person name="Antonin V."/>
            <person name="Barry K.W."/>
            <person name="Bougher N.L."/>
            <person name="Buchanan P."/>
            <person name="Buyck B."/>
            <person name="Bense V."/>
            <person name="Catcheside P."/>
            <person name="Chovatia M."/>
            <person name="Cooper J."/>
            <person name="Damon W."/>
            <person name="Desjardin D."/>
            <person name="Finy P."/>
            <person name="Geml J."/>
            <person name="Haridas S."/>
            <person name="Hughes K."/>
            <person name="Justo A."/>
            <person name="Karasinski D."/>
            <person name="Kautmanova I."/>
            <person name="Kiss B."/>
            <person name="Kocsube S."/>
            <person name="Kotiranta H."/>
            <person name="LaButti K.M."/>
            <person name="Lechner B.E."/>
            <person name="Liimatainen K."/>
            <person name="Lipzen A."/>
            <person name="Lukacs Z."/>
            <person name="Mihaltcheva S."/>
            <person name="Morgado L.N."/>
            <person name="Niskanen T."/>
            <person name="Noordeloos M.E."/>
            <person name="Ohm R.A."/>
            <person name="Ortiz-Santana B."/>
            <person name="Ovrebo C."/>
            <person name="Racz N."/>
            <person name="Riley R."/>
            <person name="Savchenko A."/>
            <person name="Shiryaev A."/>
            <person name="Soop K."/>
            <person name="Spirin V."/>
            <person name="Szebenyi C."/>
            <person name="Tomsovsky M."/>
            <person name="Tulloss R.E."/>
            <person name="Uehling J."/>
            <person name="Grigoriev I.V."/>
            <person name="Vagvolgyi C."/>
            <person name="Papp T."/>
            <person name="Martin F.M."/>
            <person name="Miettinen O."/>
            <person name="Hibbett D.S."/>
            <person name="Nagy L.G."/>
        </authorList>
    </citation>
    <scope>NUCLEOTIDE SEQUENCE [LARGE SCALE GENOMIC DNA]</scope>
    <source>
        <strain evidence="2 3">OMC1185</strain>
    </source>
</reference>
<proteinExistence type="predicted"/>
<keyword evidence="1" id="KW-0812">Transmembrane</keyword>
<evidence type="ECO:0000313" key="3">
    <source>
        <dbReference type="Proteomes" id="UP000305948"/>
    </source>
</evidence>
<keyword evidence="3" id="KW-1185">Reference proteome</keyword>
<dbReference type="EMBL" id="ML213506">
    <property type="protein sequence ID" value="TFK53858.1"/>
    <property type="molecule type" value="Genomic_DNA"/>
</dbReference>
<dbReference type="Proteomes" id="UP000305948">
    <property type="component" value="Unassembled WGS sequence"/>
</dbReference>
<evidence type="ECO:0000313" key="2">
    <source>
        <dbReference type="EMBL" id="TFK53858.1"/>
    </source>
</evidence>
<protein>
    <submittedName>
        <fullName evidence="2">Uncharacterized protein</fullName>
    </submittedName>
</protein>
<gene>
    <name evidence="2" type="ORF">OE88DRAFT_1654194</name>
</gene>
<organism evidence="2 3">
    <name type="scientific">Heliocybe sulcata</name>
    <dbReference type="NCBI Taxonomy" id="5364"/>
    <lineage>
        <taxon>Eukaryota</taxon>
        <taxon>Fungi</taxon>
        <taxon>Dikarya</taxon>
        <taxon>Basidiomycota</taxon>
        <taxon>Agaricomycotina</taxon>
        <taxon>Agaricomycetes</taxon>
        <taxon>Gloeophyllales</taxon>
        <taxon>Gloeophyllaceae</taxon>
        <taxon>Heliocybe</taxon>
    </lineage>
</organism>
<dbReference type="AlphaFoldDB" id="A0A5C3NCZ7"/>
<sequence length="63" mass="7340">MSTHPPFLPPYPRDFGRALCFGQITLHLLLPLLPWYSDVFERLRDPAYACHLWNFQQAPSPSL</sequence>
<name>A0A5C3NCZ7_9AGAM</name>
<keyword evidence="1" id="KW-1133">Transmembrane helix</keyword>
<keyword evidence="1" id="KW-0472">Membrane</keyword>
<feature type="transmembrane region" description="Helical" evidence="1">
    <location>
        <begin position="15"/>
        <end position="36"/>
    </location>
</feature>
<accession>A0A5C3NCZ7</accession>
<evidence type="ECO:0000256" key="1">
    <source>
        <dbReference type="SAM" id="Phobius"/>
    </source>
</evidence>